<evidence type="ECO:0000313" key="17">
    <source>
        <dbReference type="EMBL" id="CAE6024105.1"/>
    </source>
</evidence>
<keyword evidence="8" id="KW-0677">Repeat</keyword>
<evidence type="ECO:0000256" key="13">
    <source>
        <dbReference type="ARBA" id="ARBA00023304"/>
    </source>
</evidence>
<proteinExistence type="inferred from homology"/>
<comment type="similarity">
    <text evidence="5">Belongs to the acetolactate synthase small subunit family.</text>
</comment>
<dbReference type="InterPro" id="IPR045865">
    <property type="entry name" value="ACT-like_dom_sf"/>
</dbReference>
<keyword evidence="12" id="KW-0576">Peroxisome</keyword>
<dbReference type="EMBL" id="LR999454">
    <property type="protein sequence ID" value="CAE6024105.1"/>
    <property type="molecule type" value="Genomic_DNA"/>
</dbReference>
<dbReference type="Pfam" id="PF12796">
    <property type="entry name" value="Ank_2"/>
    <property type="match status" value="3"/>
</dbReference>
<dbReference type="SUPFAM" id="SSF48403">
    <property type="entry name" value="Ankyrin repeat"/>
    <property type="match status" value="1"/>
</dbReference>
<dbReference type="CDD" id="cd04878">
    <property type="entry name" value="ACT_AHAS"/>
    <property type="match status" value="2"/>
</dbReference>
<dbReference type="SMART" id="SM00248">
    <property type="entry name" value="ANK"/>
    <property type="match status" value="8"/>
</dbReference>
<dbReference type="InterPro" id="IPR019455">
    <property type="entry name" value="Acetolactate_synth_ssu_C"/>
</dbReference>
<dbReference type="InterPro" id="IPR004789">
    <property type="entry name" value="Acetalactate_synth_ssu"/>
</dbReference>
<evidence type="ECO:0000256" key="5">
    <source>
        <dbReference type="ARBA" id="ARBA00006341"/>
    </source>
</evidence>
<dbReference type="InterPro" id="IPR026961">
    <property type="entry name" value="PGG_dom"/>
</dbReference>
<organism evidence="17 18">
    <name type="scientific">Arabidopsis arenosa</name>
    <name type="common">Sand rock-cress</name>
    <name type="synonym">Cardaminopsis arenosa</name>
    <dbReference type="NCBI Taxonomy" id="38785"/>
    <lineage>
        <taxon>Eukaryota</taxon>
        <taxon>Viridiplantae</taxon>
        <taxon>Streptophyta</taxon>
        <taxon>Embryophyta</taxon>
        <taxon>Tracheophyta</taxon>
        <taxon>Spermatophyta</taxon>
        <taxon>Magnoliopsida</taxon>
        <taxon>eudicotyledons</taxon>
        <taxon>Gunneridae</taxon>
        <taxon>Pentapetalae</taxon>
        <taxon>rosids</taxon>
        <taxon>malvids</taxon>
        <taxon>Brassicales</taxon>
        <taxon>Brassicaceae</taxon>
        <taxon>Camelineae</taxon>
        <taxon>Arabidopsis</taxon>
    </lineage>
</organism>
<dbReference type="PROSITE" id="PS50088">
    <property type="entry name" value="ANK_REPEAT"/>
    <property type="match status" value="5"/>
</dbReference>
<comment type="pathway">
    <text evidence="3">Amino-acid biosynthesis; L-isoleucine biosynthesis; L-isoleucine from 2-oxobutanoate: step 1/4.</text>
</comment>
<dbReference type="Gene3D" id="3.30.70.1150">
    <property type="entry name" value="ACT-like. Chain A, domain 2"/>
    <property type="match status" value="2"/>
</dbReference>
<feature type="repeat" description="ANK" evidence="14">
    <location>
        <begin position="545"/>
        <end position="568"/>
    </location>
</feature>
<evidence type="ECO:0000256" key="7">
    <source>
        <dbReference type="ARBA" id="ARBA00022692"/>
    </source>
</evidence>
<dbReference type="PANTHER" id="PTHR24186:SF8">
    <property type="entry name" value="ANKYRIN REPEAT FAMILY PROTEIN"/>
    <property type="match status" value="1"/>
</dbReference>
<dbReference type="GO" id="GO:1990610">
    <property type="term" value="F:acetolactate synthase regulator activity"/>
    <property type="evidence" value="ECO:0007669"/>
    <property type="project" value="InterPro"/>
</dbReference>
<evidence type="ECO:0000256" key="6">
    <source>
        <dbReference type="ARBA" id="ARBA00022605"/>
    </source>
</evidence>
<feature type="transmembrane region" description="Helical" evidence="15">
    <location>
        <begin position="923"/>
        <end position="943"/>
    </location>
</feature>
<dbReference type="Gene3D" id="1.25.40.20">
    <property type="entry name" value="Ankyrin repeat-containing domain"/>
    <property type="match status" value="3"/>
</dbReference>
<gene>
    <name evidence="17" type="ORF">AARE701A_LOCUS10265</name>
</gene>
<keyword evidence="10 14" id="KW-0040">ANK repeat</keyword>
<dbReference type="FunFam" id="3.30.70.1150:FF:000001">
    <property type="entry name" value="Acetolactate synthase small subunit"/>
    <property type="match status" value="2"/>
</dbReference>
<evidence type="ECO:0000256" key="8">
    <source>
        <dbReference type="ARBA" id="ARBA00022737"/>
    </source>
</evidence>
<keyword evidence="7 15" id="KW-0812">Transmembrane</keyword>
<reference evidence="17" key="1">
    <citation type="submission" date="2021-01" db="EMBL/GenBank/DDBJ databases">
        <authorList>
            <person name="Bezrukov I."/>
        </authorList>
    </citation>
    <scope>NUCLEOTIDE SEQUENCE</scope>
</reference>
<evidence type="ECO:0000313" key="18">
    <source>
        <dbReference type="Proteomes" id="UP000682877"/>
    </source>
</evidence>
<evidence type="ECO:0000256" key="12">
    <source>
        <dbReference type="ARBA" id="ARBA00023140"/>
    </source>
</evidence>
<dbReference type="PANTHER" id="PTHR24186">
    <property type="entry name" value="PROTEIN PHOSPHATASE 1 REGULATORY SUBUNIT"/>
    <property type="match status" value="1"/>
</dbReference>
<feature type="transmembrane region" description="Helical" evidence="15">
    <location>
        <begin position="834"/>
        <end position="860"/>
    </location>
</feature>
<feature type="domain" description="ACT" evidence="16">
    <location>
        <begin position="88"/>
        <end position="160"/>
    </location>
</feature>
<dbReference type="SUPFAM" id="SSF55021">
    <property type="entry name" value="ACT-like"/>
    <property type="match status" value="4"/>
</dbReference>
<keyword evidence="18" id="KW-1185">Reference proteome</keyword>
<feature type="transmembrane region" description="Helical" evidence="15">
    <location>
        <begin position="949"/>
        <end position="974"/>
    </location>
</feature>
<keyword evidence="6" id="KW-0028">Amino-acid biosynthesis</keyword>
<dbReference type="Proteomes" id="UP000682877">
    <property type="component" value="Chromosome 4"/>
</dbReference>
<dbReference type="Pfam" id="PF10369">
    <property type="entry name" value="ALS_ss_C"/>
    <property type="match status" value="2"/>
</dbReference>
<dbReference type="Gene3D" id="3.30.70.260">
    <property type="match status" value="2"/>
</dbReference>
<dbReference type="InterPro" id="IPR054480">
    <property type="entry name" value="AHAS_small-like_ACT"/>
</dbReference>
<keyword evidence="9 15" id="KW-1133">Transmembrane helix</keyword>
<dbReference type="AlphaFoldDB" id="A0A8S2A2W9"/>
<keyword evidence="11 15" id="KW-0472">Membrane</keyword>
<evidence type="ECO:0000256" key="1">
    <source>
        <dbReference type="ARBA" id="ARBA00004141"/>
    </source>
</evidence>
<feature type="repeat" description="ANK" evidence="14">
    <location>
        <begin position="648"/>
        <end position="680"/>
    </location>
</feature>
<dbReference type="PROSITE" id="PS51671">
    <property type="entry name" value="ACT"/>
    <property type="match status" value="2"/>
</dbReference>
<dbReference type="PROSITE" id="PS50297">
    <property type="entry name" value="ANK_REP_REGION"/>
    <property type="match status" value="5"/>
</dbReference>
<dbReference type="GO" id="GO:0005886">
    <property type="term" value="C:plasma membrane"/>
    <property type="evidence" value="ECO:0007669"/>
    <property type="project" value="TreeGrafter"/>
</dbReference>
<protein>
    <recommendedName>
        <fullName evidence="16">ACT domain-containing protein</fullName>
    </recommendedName>
</protein>
<evidence type="ECO:0000256" key="10">
    <source>
        <dbReference type="ARBA" id="ARBA00023043"/>
    </source>
</evidence>
<dbReference type="InterPro" id="IPR002912">
    <property type="entry name" value="ACT_dom"/>
</dbReference>
<evidence type="ECO:0000256" key="9">
    <source>
        <dbReference type="ARBA" id="ARBA00022989"/>
    </source>
</evidence>
<evidence type="ECO:0000259" key="16">
    <source>
        <dbReference type="PROSITE" id="PS51671"/>
    </source>
</evidence>
<keyword evidence="13" id="KW-0100">Branched-chain amino acid biosynthesis</keyword>
<evidence type="ECO:0000256" key="14">
    <source>
        <dbReference type="PROSITE-ProRule" id="PRU00023"/>
    </source>
</evidence>
<dbReference type="Pfam" id="PF13962">
    <property type="entry name" value="PGG"/>
    <property type="match status" value="1"/>
</dbReference>
<sequence>MAAISVSSSPSLRCLRSACSDSSPALVSSTRVSFPAKISYLSGQSSNRGEEMGKRMEGFIRSVDGKISDASFSEASSATPKSKVRKHTISVFVGDESGMINRIAGVFARRGYNIESLAVGLNRDKALFTIVVCGTERVLQQVIEQLQKLVNVLKVEDISSEPQVERELMLVKVNAHPEFRAEIMWLVDTFRARVVDIAEHALTIEVTGDPGKMIAVERNLRKFQIREIVRTGKIALRREKMGATAPFWRFSAASYPDLKEQAPVSVLRGSKKGAVVPQNETTAGGDVYPVEPNFDPMVHRVLDAHWGLLTDEDTSGLRSHTLSLLVNDTPGVLNIVTGVFARRGYNIQSLAVGHAETKGISRITTVVPATDESISKLVQQLYKLVDVHEVHDLTHLPFAERELMLIKIAVNAAARRDVLDIASIFRAKAVDVSDHTITLQLTGDLDKMVALQRLLEPYGICEVARTGRVALARESGVDSKYLRGYSFPLSGERRKKNESPGKRGDSSLHIAARTGNLGKVKELIRGCGDGGGDELKELLSKQNLEGETPLYTAAENGHSIVVEEMLKHMDLETASIAARNVFDPFHVAAKQGHLEVLKILLEAFPNLAMTTDLSCTTALHTAATQGHIDVVNLLLETDSNLAKIAKNNGKTALHSAARMGHVEVVKSLIGNDPSIGFRTDKKGQTALHMAVKGQNDGIVVELVKPDVAVLSVEDNKGNTPLHIATNKGRIKIVRCLVSFEGINLNPINKVGDTPLDIAEKIGNAELVSVLKEAGAATAKDLGKPQNPAKQLKQTVSDIKHEVQSQLQQSRQTGVRVQKIAKRLKKLHISGLNNAINSATVVAVLIATVAFAAIFTIPGQYEEDRSKGDLLGQAHIANKAPFLVFFIFDSLALFISLAVVVVQTSVIVIEQKAKKKLVFVINKLMWCACLFISIAFVSLSYIVVGKKERWLAVCATVIGSTIMLTTIGAMCYCVVMHRMEESKLRSIRKERSKSQSFSMSRMPSDSEILNGEYNKRMYAL</sequence>
<accession>A0A8S2A2W9</accession>
<feature type="repeat" description="ANK" evidence="14">
    <location>
        <begin position="580"/>
        <end position="612"/>
    </location>
</feature>
<dbReference type="InterPro" id="IPR027271">
    <property type="entry name" value="Acetolactate_synth/TF_NikR_C"/>
</dbReference>
<evidence type="ECO:0000256" key="2">
    <source>
        <dbReference type="ARBA" id="ARBA00004275"/>
    </source>
</evidence>
<dbReference type="FunFam" id="3.30.70.260:FF:000001">
    <property type="entry name" value="Acetolactate synthase, small subunit"/>
    <property type="match status" value="2"/>
</dbReference>
<evidence type="ECO:0000256" key="11">
    <source>
        <dbReference type="ARBA" id="ARBA00023136"/>
    </source>
</evidence>
<dbReference type="GO" id="GO:0009099">
    <property type="term" value="P:L-valine biosynthetic process"/>
    <property type="evidence" value="ECO:0007669"/>
    <property type="project" value="UniProtKB-ARBA"/>
</dbReference>
<feature type="domain" description="ACT" evidence="16">
    <location>
        <begin position="321"/>
        <end position="395"/>
    </location>
</feature>
<dbReference type="NCBIfam" id="NF008864">
    <property type="entry name" value="PRK11895.1"/>
    <property type="match status" value="2"/>
</dbReference>
<dbReference type="GO" id="GO:0005777">
    <property type="term" value="C:peroxisome"/>
    <property type="evidence" value="ECO:0007669"/>
    <property type="project" value="UniProtKB-SubCell"/>
</dbReference>
<comment type="pathway">
    <text evidence="4">Amino-acid biosynthesis; L-valine biosynthesis; L-valine from pyruvate: step 1/4.</text>
</comment>
<dbReference type="InterPro" id="IPR036770">
    <property type="entry name" value="Ankyrin_rpt-contain_sf"/>
</dbReference>
<name>A0A8S2A2W9_ARAAE</name>
<evidence type="ECO:0000256" key="4">
    <source>
        <dbReference type="ARBA" id="ARBA00005025"/>
    </source>
</evidence>
<feature type="transmembrane region" description="Helical" evidence="15">
    <location>
        <begin position="880"/>
        <end position="902"/>
    </location>
</feature>
<evidence type="ECO:0000256" key="15">
    <source>
        <dbReference type="SAM" id="Phobius"/>
    </source>
</evidence>
<feature type="repeat" description="ANK" evidence="14">
    <location>
        <begin position="614"/>
        <end position="646"/>
    </location>
</feature>
<dbReference type="InterPro" id="IPR002110">
    <property type="entry name" value="Ankyrin_rpt"/>
</dbReference>
<dbReference type="NCBIfam" id="TIGR00119">
    <property type="entry name" value="acolac_sm"/>
    <property type="match status" value="2"/>
</dbReference>
<evidence type="ECO:0000256" key="3">
    <source>
        <dbReference type="ARBA" id="ARBA00004974"/>
    </source>
</evidence>
<dbReference type="Pfam" id="PF22629">
    <property type="entry name" value="ACT_AHAS_ss"/>
    <property type="match status" value="2"/>
</dbReference>
<feature type="repeat" description="ANK" evidence="14">
    <location>
        <begin position="716"/>
        <end position="738"/>
    </location>
</feature>
<comment type="subcellular location">
    <subcellularLocation>
        <location evidence="1">Membrane</location>
        <topology evidence="1">Multi-pass membrane protein</topology>
    </subcellularLocation>
    <subcellularLocation>
        <location evidence="2">Peroxisome</location>
    </subcellularLocation>
</comment>
<dbReference type="InterPro" id="IPR039557">
    <property type="entry name" value="AHAS_ACT"/>
</dbReference>